<feature type="signal peptide" evidence="1">
    <location>
        <begin position="1"/>
        <end position="23"/>
    </location>
</feature>
<proteinExistence type="predicted"/>
<evidence type="ECO:0000256" key="1">
    <source>
        <dbReference type="SAM" id="SignalP"/>
    </source>
</evidence>
<accession>A0A8J6QYM8</accession>
<dbReference type="EMBL" id="JACWUN010000009">
    <property type="protein sequence ID" value="MBD1400767.1"/>
    <property type="molecule type" value="Genomic_DNA"/>
</dbReference>
<evidence type="ECO:0000313" key="2">
    <source>
        <dbReference type="EMBL" id="MBD1400767.1"/>
    </source>
</evidence>
<dbReference type="RefSeq" id="WP_191155666.1">
    <property type="nucleotide sequence ID" value="NZ_JACWUN010000009.1"/>
</dbReference>
<dbReference type="AlphaFoldDB" id="A0A8J6QYM8"/>
<organism evidence="2 3">
    <name type="scientific">Pelovirga terrestris</name>
    <dbReference type="NCBI Taxonomy" id="2771352"/>
    <lineage>
        <taxon>Bacteria</taxon>
        <taxon>Pseudomonadati</taxon>
        <taxon>Thermodesulfobacteriota</taxon>
        <taxon>Desulfuromonadia</taxon>
        <taxon>Geobacterales</taxon>
        <taxon>Geobacteraceae</taxon>
        <taxon>Pelovirga</taxon>
    </lineage>
</organism>
<keyword evidence="1" id="KW-0732">Signal</keyword>
<name>A0A8J6QYM8_9BACT</name>
<protein>
    <submittedName>
        <fullName evidence="2">DUF3047 domain-containing protein</fullName>
    </submittedName>
</protein>
<dbReference type="Pfam" id="PF11249">
    <property type="entry name" value="DUF3047"/>
    <property type="match status" value="1"/>
</dbReference>
<evidence type="ECO:0000313" key="3">
    <source>
        <dbReference type="Proteomes" id="UP000632828"/>
    </source>
</evidence>
<feature type="chain" id="PRO_5035219369" evidence="1">
    <location>
        <begin position="24"/>
        <end position="232"/>
    </location>
</feature>
<sequence length="232" mass="26222">MKFFLPTILLLSLYLIITGTTQAQVEQVPLFFGDLDSGINSDWREQSFRATDPTQYRLAEEDGAVVLRADSRKQASGLIYEIEVDLETYPILIWRWKIESVLPAGNALTKEGDDYPARVYVVFPHWFKPRTKSINYIWANRLAQGEVVPNPFFGNARMLAVQSGNEQAGTWIRECRNVYQDYRTIFGESPPQAGAIALMTDTDNTGGQARAWYADIRLVAADKDADPSLYCP</sequence>
<dbReference type="InterPro" id="IPR021409">
    <property type="entry name" value="DUF3047"/>
</dbReference>
<keyword evidence="3" id="KW-1185">Reference proteome</keyword>
<dbReference type="Proteomes" id="UP000632828">
    <property type="component" value="Unassembled WGS sequence"/>
</dbReference>
<reference evidence="2" key="1">
    <citation type="submission" date="2020-09" db="EMBL/GenBank/DDBJ databases">
        <title>Pelobacter alkaliphilus sp. nov., a novel anaerobic arsenate-reducing bacterium from terrestrial mud volcano.</title>
        <authorList>
            <person name="Khomyakova M.A."/>
            <person name="Merkel A.Y."/>
            <person name="Slobodkin A.I."/>
        </authorList>
    </citation>
    <scope>NUCLEOTIDE SEQUENCE</scope>
    <source>
        <strain evidence="2">M08fum</strain>
    </source>
</reference>
<comment type="caution">
    <text evidence="2">The sequence shown here is derived from an EMBL/GenBank/DDBJ whole genome shotgun (WGS) entry which is preliminary data.</text>
</comment>
<gene>
    <name evidence="2" type="ORF">ICT70_08805</name>
</gene>